<dbReference type="InterPro" id="IPR005152">
    <property type="entry name" value="Lipase_secreted"/>
</dbReference>
<dbReference type="Proteomes" id="UP000002035">
    <property type="component" value="Unassembled WGS sequence"/>
</dbReference>
<sequence>MIVYLKLWLGLLFFALTVQALPPWRLQLRGTAPLPSEDPFYQPPEGYENAQPGAILKQRKVPNPVAVIGKIPVRLQSAHHVMYRTSDNFANATVAVTTILVPKNPNYKKLLSFQVAEDAASPNCGVSYAIQKDHQTGPKLGTIITEAEFLLMIAALNNGWVLTAPDFEGLQGSWLANSRAGYAVLDGIRATLASTSFSGVAKDATITMWGYSGGSLASGFAAELQPSYAPELKIAGAALGGTVPRVKTVIQSANKSIWTGLIAGGIYGLSKDYPVIQKVVEEDILPEKKKDFLRAADQCFLANILDFAYQDILTYVKDPKILERPDLVAIMDENSMGKNIPKIPLFVYKADRDEVSRADDTNALVKHYCDNGAIVHHNRDLTANHIILAVTGAPDALNWLADRFEGKSVGTKCRESKEFISFLDPRALRVMSLTLIKEFLVLLGRPIMGPASLNFPH</sequence>
<dbReference type="ESTHER" id="artoc-c5fme4">
    <property type="family name" value="Fungal-Bact_LIP"/>
</dbReference>
<feature type="chain" id="PRO_5013437373" evidence="2">
    <location>
        <begin position="21"/>
        <end position="457"/>
    </location>
</feature>
<comment type="similarity">
    <text evidence="2">Belongs to the AB hydrolase superfamily. Lipase family.</text>
</comment>
<dbReference type="GeneID" id="9229684"/>
<keyword evidence="4" id="KW-1185">Reference proteome</keyword>
<evidence type="ECO:0000313" key="4">
    <source>
        <dbReference type="Proteomes" id="UP000002035"/>
    </source>
</evidence>
<dbReference type="HOGENOM" id="CLU_029538_5_0_1"/>
<proteinExistence type="inferred from homology"/>
<keyword evidence="2" id="KW-0732">Signal</keyword>
<dbReference type="OrthoDB" id="2373480at2759"/>
<dbReference type="Gene3D" id="3.40.50.1820">
    <property type="entry name" value="alpha/beta hydrolase"/>
    <property type="match status" value="1"/>
</dbReference>
<dbReference type="EMBL" id="DS995703">
    <property type="protein sequence ID" value="EEQ31047.1"/>
    <property type="molecule type" value="Genomic_DNA"/>
</dbReference>
<evidence type="ECO:0000256" key="1">
    <source>
        <dbReference type="ARBA" id="ARBA00022801"/>
    </source>
</evidence>
<gene>
    <name evidence="3" type="ORF">MCYG_03866</name>
</gene>
<dbReference type="AlphaFoldDB" id="C5FME4"/>
<dbReference type="RefSeq" id="XP_002848360.1">
    <property type="nucleotide sequence ID" value="XM_002848314.1"/>
</dbReference>
<dbReference type="GO" id="GO:0004806">
    <property type="term" value="F:triacylglycerol lipase activity"/>
    <property type="evidence" value="ECO:0007669"/>
    <property type="project" value="UniProtKB-UniRule"/>
</dbReference>
<keyword evidence="1" id="KW-0378">Hydrolase</keyword>
<protein>
    <submittedName>
        <fullName evidence="3">Lipase 1</fullName>
    </submittedName>
</protein>
<dbReference type="OMA" id="SAWAAEM"/>
<evidence type="ECO:0000256" key="2">
    <source>
        <dbReference type="PIRNR" id="PIRNR029171"/>
    </source>
</evidence>
<organism evidence="3 4">
    <name type="scientific">Arthroderma otae (strain ATCC MYA-4605 / CBS 113480)</name>
    <name type="common">Microsporum canis</name>
    <dbReference type="NCBI Taxonomy" id="554155"/>
    <lineage>
        <taxon>Eukaryota</taxon>
        <taxon>Fungi</taxon>
        <taxon>Dikarya</taxon>
        <taxon>Ascomycota</taxon>
        <taxon>Pezizomycotina</taxon>
        <taxon>Eurotiomycetes</taxon>
        <taxon>Eurotiomycetidae</taxon>
        <taxon>Onygenales</taxon>
        <taxon>Arthrodermataceae</taxon>
        <taxon>Microsporum</taxon>
    </lineage>
</organism>
<dbReference type="InterPro" id="IPR029058">
    <property type="entry name" value="AB_hydrolase_fold"/>
</dbReference>
<accession>C5FME4</accession>
<dbReference type="SUPFAM" id="SSF53474">
    <property type="entry name" value="alpha/beta-Hydrolases"/>
    <property type="match status" value="1"/>
</dbReference>
<dbReference type="GO" id="GO:0016042">
    <property type="term" value="P:lipid catabolic process"/>
    <property type="evidence" value="ECO:0007669"/>
    <property type="project" value="UniProtKB-UniRule"/>
</dbReference>
<reference evidence="4" key="1">
    <citation type="journal article" date="2012" name="MBio">
        <title>Comparative genome analysis of Trichophyton rubrum and related dermatophytes reveals candidate genes involved in infection.</title>
        <authorList>
            <person name="Martinez D.A."/>
            <person name="Oliver B.G."/>
            <person name="Graeser Y."/>
            <person name="Goldberg J.M."/>
            <person name="Li W."/>
            <person name="Martinez-Rossi N.M."/>
            <person name="Monod M."/>
            <person name="Shelest E."/>
            <person name="Barton R.C."/>
            <person name="Birch E."/>
            <person name="Brakhage A.A."/>
            <person name="Chen Z."/>
            <person name="Gurr S.J."/>
            <person name="Heiman D."/>
            <person name="Heitman J."/>
            <person name="Kosti I."/>
            <person name="Rossi A."/>
            <person name="Saif S."/>
            <person name="Samalova M."/>
            <person name="Saunders C.W."/>
            <person name="Shea T."/>
            <person name="Summerbell R.C."/>
            <person name="Xu J."/>
            <person name="Young S."/>
            <person name="Zeng Q."/>
            <person name="Birren B.W."/>
            <person name="Cuomo C.A."/>
            <person name="White T.C."/>
        </authorList>
    </citation>
    <scope>NUCLEOTIDE SEQUENCE [LARGE SCALE GENOMIC DNA]</scope>
    <source>
        <strain evidence="4">ATCC MYA-4605 / CBS 113480</strain>
    </source>
</reference>
<feature type="signal peptide" evidence="2">
    <location>
        <begin position="1"/>
        <end position="20"/>
    </location>
</feature>
<dbReference type="PIRSF" id="PIRSF029171">
    <property type="entry name" value="Esterase_LipA"/>
    <property type="match status" value="1"/>
</dbReference>
<name>C5FME4_ARTOC</name>
<dbReference type="Gene3D" id="1.10.260.130">
    <property type="match status" value="1"/>
</dbReference>
<evidence type="ECO:0000313" key="3">
    <source>
        <dbReference type="EMBL" id="EEQ31047.1"/>
    </source>
</evidence>
<dbReference type="Pfam" id="PF03583">
    <property type="entry name" value="LIP"/>
    <property type="match status" value="1"/>
</dbReference>
<dbReference type="VEuPathDB" id="FungiDB:MCYG_03866"/>
<dbReference type="PANTHER" id="PTHR34853:SF5">
    <property type="entry name" value="LIP-DOMAIN-CONTAINING PROTEIN-RELATED"/>
    <property type="match status" value="1"/>
</dbReference>
<dbReference type="PANTHER" id="PTHR34853">
    <property type="match status" value="1"/>
</dbReference>
<dbReference type="eggNOG" id="ENOG502S2P7">
    <property type="taxonomic scope" value="Eukaryota"/>
</dbReference>